<evidence type="ECO:0000313" key="3">
    <source>
        <dbReference type="Proteomes" id="UP000059113"/>
    </source>
</evidence>
<organism evidence="2 3">
    <name type="scientific">Aurantiacibacter atlanticus</name>
    <dbReference type="NCBI Taxonomy" id="1648404"/>
    <lineage>
        <taxon>Bacteria</taxon>
        <taxon>Pseudomonadati</taxon>
        <taxon>Pseudomonadota</taxon>
        <taxon>Alphaproteobacteria</taxon>
        <taxon>Sphingomonadales</taxon>
        <taxon>Erythrobacteraceae</taxon>
        <taxon>Aurantiacibacter</taxon>
    </lineage>
</organism>
<evidence type="ECO:0000313" key="2">
    <source>
        <dbReference type="EMBL" id="AKQ40902.1"/>
    </source>
</evidence>
<sequence>MYLVVFRNRKRTGIDAAAYDRQAARMEELASQQRGYLSFKSYEAADGEVVAISEWRDEASARSWGRQAEHLVMQARGQREWYADYTLYACDNPHTRRFVARDQN</sequence>
<dbReference type="OrthoDB" id="9797060at2"/>
<dbReference type="Gene3D" id="3.30.70.100">
    <property type="match status" value="1"/>
</dbReference>
<dbReference type="PANTHER" id="PTHR37811">
    <property type="entry name" value="BLL5343 PROTEIN"/>
    <property type="match status" value="1"/>
</dbReference>
<dbReference type="Proteomes" id="UP000059113">
    <property type="component" value="Chromosome"/>
</dbReference>
<protein>
    <submittedName>
        <fullName evidence="2">Polysaccharide biosynthesis protein</fullName>
    </submittedName>
</protein>
<dbReference type="InterPro" id="IPR007138">
    <property type="entry name" value="ABM_dom"/>
</dbReference>
<dbReference type="KEGG" id="ery:CP97_00820"/>
<dbReference type="PATRIC" id="fig|1648404.4.peg.176"/>
<gene>
    <name evidence="2" type="ORF">CP97_00820</name>
</gene>
<reference evidence="3" key="2">
    <citation type="submission" date="2015-04" db="EMBL/GenBank/DDBJ databases">
        <title>The complete genome sequence of Erythrobacter sp. s21-N3.</title>
        <authorList>
            <person name="Zhuang L."/>
            <person name="Liu Y."/>
            <person name="Shao Z."/>
        </authorList>
    </citation>
    <scope>NUCLEOTIDE SEQUENCE [LARGE SCALE GENOMIC DNA]</scope>
    <source>
        <strain evidence="3">s21-N3</strain>
    </source>
</reference>
<dbReference type="SUPFAM" id="SSF54909">
    <property type="entry name" value="Dimeric alpha+beta barrel"/>
    <property type="match status" value="1"/>
</dbReference>
<dbReference type="PANTHER" id="PTHR37811:SF2">
    <property type="entry name" value="ABM DOMAIN-CONTAINING PROTEIN"/>
    <property type="match status" value="1"/>
</dbReference>
<proteinExistence type="predicted"/>
<dbReference type="STRING" id="1648404.CP97_00820"/>
<feature type="domain" description="ABM" evidence="1">
    <location>
        <begin position="1"/>
        <end position="75"/>
    </location>
</feature>
<evidence type="ECO:0000259" key="1">
    <source>
        <dbReference type="Pfam" id="PF03992"/>
    </source>
</evidence>
<dbReference type="InterPro" id="IPR052936">
    <property type="entry name" value="Jasmonate_Hydroxylase-like"/>
</dbReference>
<name>A0A0H4V8G8_9SPHN</name>
<accession>A0A0H4V8G8</accession>
<reference evidence="2 3" key="1">
    <citation type="journal article" date="2015" name="Int. J. Syst. Evol. Microbiol.">
        <title>Erythrobacter atlanticus sp. nov., a bacterium from ocean sediment able to degrade polycyclic aromatic hydrocarbons.</title>
        <authorList>
            <person name="Zhuang L."/>
            <person name="Liu Y."/>
            <person name="Wang L."/>
            <person name="Wang W."/>
            <person name="Shao Z."/>
        </authorList>
    </citation>
    <scope>NUCLEOTIDE SEQUENCE [LARGE SCALE GENOMIC DNA]</scope>
    <source>
        <strain evidence="3">s21-N3</strain>
    </source>
</reference>
<keyword evidence="3" id="KW-1185">Reference proteome</keyword>
<dbReference type="EMBL" id="CP011310">
    <property type="protein sequence ID" value="AKQ40902.1"/>
    <property type="molecule type" value="Genomic_DNA"/>
</dbReference>
<dbReference type="RefSeq" id="WP_048884381.1">
    <property type="nucleotide sequence ID" value="NZ_CP011310.1"/>
</dbReference>
<dbReference type="AlphaFoldDB" id="A0A0H4V8G8"/>
<dbReference type="InterPro" id="IPR011008">
    <property type="entry name" value="Dimeric_a/b-barrel"/>
</dbReference>
<dbReference type="Pfam" id="PF03992">
    <property type="entry name" value="ABM"/>
    <property type="match status" value="1"/>
</dbReference>